<dbReference type="OrthoDB" id="336885at2759"/>
<dbReference type="Proteomes" id="UP001151532">
    <property type="component" value="Chromosome 8"/>
</dbReference>
<evidence type="ECO:0000313" key="4">
    <source>
        <dbReference type="Proteomes" id="UP001151532"/>
    </source>
</evidence>
<dbReference type="Gene3D" id="3.60.21.60">
    <property type="match status" value="1"/>
</dbReference>
<comment type="caution">
    <text evidence="3">The sequence shown here is derived from an EMBL/GenBank/DDBJ whole genome shotgun (WGS) entry which is preliminary data.</text>
</comment>
<keyword evidence="2" id="KW-0539">Nucleus</keyword>
<comment type="subcellular location">
    <subcellularLocation>
        <location evidence="1">Nucleus</location>
    </subcellularLocation>
</comment>
<keyword evidence="4" id="KW-1185">Reference proteome</keyword>
<dbReference type="PANTHER" id="PTHR23061:SF12">
    <property type="entry name" value="DNA POLYMERASE ALPHA SUBUNIT B"/>
    <property type="match status" value="1"/>
</dbReference>
<protein>
    <submittedName>
        <fullName evidence="3">DNA polymerase 2 ALPHA 70 kDa SUBUNIT</fullName>
    </submittedName>
</protein>
<proteinExistence type="predicted"/>
<dbReference type="EMBL" id="JAPFFK010000013">
    <property type="protein sequence ID" value="KAJ6725763.1"/>
    <property type="molecule type" value="Genomic_DNA"/>
</dbReference>
<organism evidence="3 4">
    <name type="scientific">Salix purpurea</name>
    <name type="common">Purple osier willow</name>
    <dbReference type="NCBI Taxonomy" id="77065"/>
    <lineage>
        <taxon>Eukaryota</taxon>
        <taxon>Viridiplantae</taxon>
        <taxon>Streptophyta</taxon>
        <taxon>Embryophyta</taxon>
        <taxon>Tracheophyta</taxon>
        <taxon>Spermatophyta</taxon>
        <taxon>Magnoliopsida</taxon>
        <taxon>eudicotyledons</taxon>
        <taxon>Gunneridae</taxon>
        <taxon>Pentapetalae</taxon>
        <taxon>rosids</taxon>
        <taxon>fabids</taxon>
        <taxon>Malpighiales</taxon>
        <taxon>Salicaceae</taxon>
        <taxon>Saliceae</taxon>
        <taxon>Salix</taxon>
    </lineage>
</organism>
<evidence type="ECO:0000256" key="2">
    <source>
        <dbReference type="ARBA" id="ARBA00023242"/>
    </source>
</evidence>
<reference evidence="3" key="1">
    <citation type="submission" date="2022-11" db="EMBL/GenBank/DDBJ databases">
        <authorList>
            <person name="Hyden B.L."/>
            <person name="Feng K."/>
            <person name="Yates T."/>
            <person name="Jawdy S."/>
            <person name="Smart L.B."/>
            <person name="Muchero W."/>
        </authorList>
    </citation>
    <scope>NUCLEOTIDE SEQUENCE</scope>
    <source>
        <tissue evidence="3">Shoot tip</tissue>
    </source>
</reference>
<evidence type="ECO:0000313" key="3">
    <source>
        <dbReference type="EMBL" id="KAJ6725763.1"/>
    </source>
</evidence>
<evidence type="ECO:0000256" key="1">
    <source>
        <dbReference type="ARBA" id="ARBA00004123"/>
    </source>
</evidence>
<dbReference type="PANTHER" id="PTHR23061">
    <property type="entry name" value="DNA POLYMERASE 2 ALPHA 70 KDA SUBUNIT"/>
    <property type="match status" value="1"/>
</dbReference>
<dbReference type="GO" id="GO:0006270">
    <property type="term" value="P:DNA replication initiation"/>
    <property type="evidence" value="ECO:0007669"/>
    <property type="project" value="TreeGrafter"/>
</dbReference>
<name>A0A9Q0U9C5_SALPP</name>
<sequence length="76" mass="8256">MSPEALHMTSIPDFLILPSDMKYFIKVVSLVEGQGQRKSICINPGTLAKGEGVGTFAELKYHGSADKMNACIIRSI</sequence>
<dbReference type="AlphaFoldDB" id="A0A9Q0U9C5"/>
<accession>A0A9Q0U9C5</accession>
<dbReference type="GO" id="GO:0005658">
    <property type="term" value="C:alpha DNA polymerase:primase complex"/>
    <property type="evidence" value="ECO:0007669"/>
    <property type="project" value="TreeGrafter"/>
</dbReference>
<dbReference type="InterPro" id="IPR016722">
    <property type="entry name" value="DNA_pol_alpha_bsu"/>
</dbReference>
<gene>
    <name evidence="3" type="ORF">OIU79_004004</name>
</gene>
<reference evidence="3" key="2">
    <citation type="journal article" date="2023" name="Int. J. Mol. Sci.">
        <title>De Novo Assembly and Annotation of 11 Diverse Shrub Willow (Salix) Genomes Reveals Novel Gene Organization in Sex-Linked Regions.</title>
        <authorList>
            <person name="Hyden B."/>
            <person name="Feng K."/>
            <person name="Yates T.B."/>
            <person name="Jawdy S."/>
            <person name="Cereghino C."/>
            <person name="Smart L.B."/>
            <person name="Muchero W."/>
        </authorList>
    </citation>
    <scope>NUCLEOTIDE SEQUENCE</scope>
    <source>
        <tissue evidence="3">Shoot tip</tissue>
    </source>
</reference>